<reference evidence="1" key="1">
    <citation type="submission" date="2024-09" db="EMBL/GenBank/DDBJ databases">
        <title>Black Yeasts Isolated from many extreme environments.</title>
        <authorList>
            <person name="Coleine C."/>
            <person name="Stajich J.E."/>
            <person name="Selbmann L."/>
        </authorList>
    </citation>
    <scope>NUCLEOTIDE SEQUENCE</scope>
    <source>
        <strain evidence="1">CCFEE 5737</strain>
    </source>
</reference>
<comment type="caution">
    <text evidence="1">The sequence shown here is derived from an EMBL/GenBank/DDBJ whole genome shotgun (WGS) entry which is preliminary data.</text>
</comment>
<proteinExistence type="predicted"/>
<organism evidence="1 2">
    <name type="scientific">Coniosporium uncinatum</name>
    <dbReference type="NCBI Taxonomy" id="93489"/>
    <lineage>
        <taxon>Eukaryota</taxon>
        <taxon>Fungi</taxon>
        <taxon>Dikarya</taxon>
        <taxon>Ascomycota</taxon>
        <taxon>Pezizomycotina</taxon>
        <taxon>Dothideomycetes</taxon>
        <taxon>Dothideomycetes incertae sedis</taxon>
        <taxon>Coniosporium</taxon>
    </lineage>
</organism>
<name>A0ACC3DJH9_9PEZI</name>
<keyword evidence="2" id="KW-1185">Reference proteome</keyword>
<feature type="non-terminal residue" evidence="1">
    <location>
        <position position="1"/>
    </location>
</feature>
<evidence type="ECO:0000313" key="2">
    <source>
        <dbReference type="Proteomes" id="UP001186974"/>
    </source>
</evidence>
<dbReference type="Proteomes" id="UP001186974">
    <property type="component" value="Unassembled WGS sequence"/>
</dbReference>
<dbReference type="EMBL" id="JAWDJW010003477">
    <property type="protein sequence ID" value="KAK3076852.1"/>
    <property type="molecule type" value="Genomic_DNA"/>
</dbReference>
<sequence length="72" mass="7773">TSSSSDRGSLQPPPSPYPQHVDPSPVDSNNSTSTDATDFEVEESRDTKRDSVNSNEEEILSPSSQTHDSPDP</sequence>
<gene>
    <name evidence="1" type="ORF">LTS18_011819</name>
</gene>
<feature type="non-terminal residue" evidence="1">
    <location>
        <position position="72"/>
    </location>
</feature>
<protein>
    <submittedName>
        <fullName evidence="1">Uncharacterized protein</fullName>
    </submittedName>
</protein>
<evidence type="ECO:0000313" key="1">
    <source>
        <dbReference type="EMBL" id="KAK3076852.1"/>
    </source>
</evidence>
<accession>A0ACC3DJH9</accession>